<feature type="transmembrane region" description="Helical" evidence="6">
    <location>
        <begin position="231"/>
        <end position="249"/>
    </location>
</feature>
<evidence type="ECO:0000256" key="6">
    <source>
        <dbReference type="SAM" id="Phobius"/>
    </source>
</evidence>
<sequence>MHNMAPTVAPPLPAFPRNFAWSALDYRSEVARSRGAAHRKGAVWNAELLRREYGPAVALLSLILFVFATAGTPGPNNTIAMASGASFGLRRTLPIIGGVNLGFPLLIVLVGIGLGQALERWPVILDVLRPLGVLYLLYLAVRIATGPTDIEARRQGSPPGFVHMALFQAVNPKAWTMAVGAIAAYTGFWESFLLEVLVIAATFMVFGPVCTSAWALLGVGAGRVMTTPRRLRIFNVIMAALLAVSLIPASTEVWRSLSG</sequence>
<evidence type="ECO:0000256" key="5">
    <source>
        <dbReference type="ARBA" id="ARBA00023136"/>
    </source>
</evidence>
<feature type="transmembrane region" description="Helical" evidence="6">
    <location>
        <begin position="121"/>
        <end position="141"/>
    </location>
</feature>
<keyword evidence="3 6" id="KW-0812">Transmembrane</keyword>
<keyword evidence="5 6" id="KW-0472">Membrane</keyword>
<feature type="transmembrane region" description="Helical" evidence="6">
    <location>
        <begin position="93"/>
        <end position="115"/>
    </location>
</feature>
<dbReference type="Pfam" id="PF01810">
    <property type="entry name" value="LysE"/>
    <property type="match status" value="1"/>
</dbReference>
<dbReference type="GO" id="GO:0015171">
    <property type="term" value="F:amino acid transmembrane transporter activity"/>
    <property type="evidence" value="ECO:0007669"/>
    <property type="project" value="TreeGrafter"/>
</dbReference>
<dbReference type="PANTHER" id="PTHR30086">
    <property type="entry name" value="ARGININE EXPORTER PROTEIN ARGO"/>
    <property type="match status" value="1"/>
</dbReference>
<name>A0A3N2BF16_9MICO</name>
<evidence type="ECO:0000313" key="8">
    <source>
        <dbReference type="Proteomes" id="UP000280668"/>
    </source>
</evidence>
<evidence type="ECO:0000313" key="7">
    <source>
        <dbReference type="EMBL" id="ROR73634.1"/>
    </source>
</evidence>
<evidence type="ECO:0000256" key="4">
    <source>
        <dbReference type="ARBA" id="ARBA00022989"/>
    </source>
</evidence>
<keyword evidence="8" id="KW-1185">Reference proteome</keyword>
<evidence type="ECO:0000256" key="2">
    <source>
        <dbReference type="ARBA" id="ARBA00022475"/>
    </source>
</evidence>
<gene>
    <name evidence="7" type="ORF">EDD31_2021</name>
</gene>
<dbReference type="Proteomes" id="UP000280668">
    <property type="component" value="Unassembled WGS sequence"/>
</dbReference>
<accession>A0A3N2BF16</accession>
<proteinExistence type="predicted"/>
<dbReference type="GO" id="GO:0005886">
    <property type="term" value="C:plasma membrane"/>
    <property type="evidence" value="ECO:0007669"/>
    <property type="project" value="UniProtKB-SubCell"/>
</dbReference>
<keyword evidence="2" id="KW-1003">Cell membrane</keyword>
<reference evidence="7 8" key="1">
    <citation type="submission" date="2018-11" db="EMBL/GenBank/DDBJ databases">
        <title>Sequencing the genomes of 1000 actinobacteria strains.</title>
        <authorList>
            <person name="Klenk H.-P."/>
        </authorList>
    </citation>
    <scope>NUCLEOTIDE SEQUENCE [LARGE SCALE GENOMIC DNA]</scope>
    <source>
        <strain evidence="7 8">DSM 11294</strain>
    </source>
</reference>
<evidence type="ECO:0000256" key="1">
    <source>
        <dbReference type="ARBA" id="ARBA00004651"/>
    </source>
</evidence>
<keyword evidence="4 6" id="KW-1133">Transmembrane helix</keyword>
<dbReference type="PANTHER" id="PTHR30086:SF20">
    <property type="entry name" value="ARGININE EXPORTER PROTEIN ARGO-RELATED"/>
    <property type="match status" value="1"/>
</dbReference>
<feature type="transmembrane region" description="Helical" evidence="6">
    <location>
        <begin position="197"/>
        <end position="219"/>
    </location>
</feature>
<comment type="subcellular location">
    <subcellularLocation>
        <location evidence="1">Cell membrane</location>
        <topology evidence="1">Multi-pass membrane protein</topology>
    </subcellularLocation>
</comment>
<organism evidence="7 8">
    <name type="scientific">Bogoriella caseilytica</name>
    <dbReference type="NCBI Taxonomy" id="56055"/>
    <lineage>
        <taxon>Bacteria</taxon>
        <taxon>Bacillati</taxon>
        <taxon>Actinomycetota</taxon>
        <taxon>Actinomycetes</taxon>
        <taxon>Micrococcales</taxon>
        <taxon>Bogoriellaceae</taxon>
        <taxon>Bogoriella</taxon>
    </lineage>
</organism>
<dbReference type="InterPro" id="IPR001123">
    <property type="entry name" value="LeuE-type"/>
</dbReference>
<evidence type="ECO:0000256" key="3">
    <source>
        <dbReference type="ARBA" id="ARBA00022692"/>
    </source>
</evidence>
<feature type="transmembrane region" description="Helical" evidence="6">
    <location>
        <begin position="53"/>
        <end position="72"/>
    </location>
</feature>
<dbReference type="AlphaFoldDB" id="A0A3N2BF16"/>
<comment type="caution">
    <text evidence="7">The sequence shown here is derived from an EMBL/GenBank/DDBJ whole genome shotgun (WGS) entry which is preliminary data.</text>
</comment>
<dbReference type="EMBL" id="RKHK01000001">
    <property type="protein sequence ID" value="ROR73634.1"/>
    <property type="molecule type" value="Genomic_DNA"/>
</dbReference>
<dbReference type="GO" id="GO:0033228">
    <property type="term" value="P:cysteine export across plasma membrane"/>
    <property type="evidence" value="ECO:0007669"/>
    <property type="project" value="TreeGrafter"/>
</dbReference>
<protein>
    <submittedName>
        <fullName evidence="7">Threonine/homoserine/homoserine lactone efflux protein</fullName>
    </submittedName>
</protein>